<evidence type="ECO:0000259" key="1">
    <source>
        <dbReference type="Pfam" id="PF04937"/>
    </source>
</evidence>
<evidence type="ECO:0000313" key="3">
    <source>
        <dbReference type="RefSeq" id="XP_027351140.1"/>
    </source>
</evidence>
<keyword evidence="2" id="KW-1185">Reference proteome</keyword>
<protein>
    <submittedName>
        <fullName evidence="3">Uncharacterized protein LOC113862240</fullName>
    </submittedName>
</protein>
<sequence length="305" mass="36021">MFMRSIDRSNFVKNDKNLFEMLDTLMEEIGEDKVVQVITNNGNNYILAAHYTDLMLEDIRKLLLIKETIQREIFYCWLYLQSFKYLDFVEKFYKQDAVTRFATSFLSLEKLHQEKANLRKMFTSEEWCKNKLSKEVKEKQETKILLNPVFWNNVVYTLKIMTTLVRVLHLVDGERRPAMRYIYEAMEKGKEAIMKSFKNNKSKYKDVFAIIDNRWTCQLHRLLHAAGHILNLKLYYDNPQIEFDLEGTNGLYDCIKRLVPSRDVQQNILLESPIYKSGGGPFGSDFAKSQRKVLLLLNSGEYIDI</sequence>
<dbReference type="PANTHER" id="PTHR32166">
    <property type="entry name" value="OSJNBA0013A04.12 PROTEIN"/>
    <property type="match status" value="1"/>
</dbReference>
<dbReference type="SUPFAM" id="SSF53098">
    <property type="entry name" value="Ribonuclease H-like"/>
    <property type="match status" value="1"/>
</dbReference>
<accession>A0A8B8L4M0</accession>
<name>A0A8B8L4M0_ABRPR</name>
<reference evidence="3" key="2">
    <citation type="submission" date="2025-08" db="UniProtKB">
        <authorList>
            <consortium name="RefSeq"/>
        </authorList>
    </citation>
    <scope>IDENTIFICATION</scope>
    <source>
        <tissue evidence="3">Young leaves</tissue>
    </source>
</reference>
<dbReference type="Pfam" id="PF04937">
    <property type="entry name" value="DUF659"/>
    <property type="match status" value="1"/>
</dbReference>
<dbReference type="OrthoDB" id="2012664at2759"/>
<reference evidence="2" key="1">
    <citation type="journal article" date="2019" name="Toxins">
        <title>Detection of Abrin-Like and Prepropulchellin-Like Toxin Genes and Transcripts Using Whole Genome Sequencing and Full-Length Transcript Sequencing of Abrus precatorius.</title>
        <authorList>
            <person name="Hovde B.T."/>
            <person name="Daligault H.E."/>
            <person name="Hanschen E.R."/>
            <person name="Kunde Y.A."/>
            <person name="Johnson M.B."/>
            <person name="Starkenburg S.R."/>
            <person name="Johnson S.L."/>
        </authorList>
    </citation>
    <scope>NUCLEOTIDE SEQUENCE [LARGE SCALE GENOMIC DNA]</scope>
</reference>
<proteinExistence type="predicted"/>
<evidence type="ECO:0000313" key="2">
    <source>
        <dbReference type="Proteomes" id="UP000694853"/>
    </source>
</evidence>
<dbReference type="PANTHER" id="PTHR32166:SF74">
    <property type="entry name" value="OS05G0256350 PROTEIN"/>
    <property type="match status" value="1"/>
</dbReference>
<dbReference type="InterPro" id="IPR007021">
    <property type="entry name" value="DUF659"/>
</dbReference>
<gene>
    <name evidence="3" type="primary">LOC113862240</name>
</gene>
<dbReference type="RefSeq" id="XP_027351140.1">
    <property type="nucleotide sequence ID" value="XM_027495339.1"/>
</dbReference>
<dbReference type="InterPro" id="IPR012337">
    <property type="entry name" value="RNaseH-like_sf"/>
</dbReference>
<organism evidence="2 3">
    <name type="scientific">Abrus precatorius</name>
    <name type="common">Indian licorice</name>
    <name type="synonym">Glycine abrus</name>
    <dbReference type="NCBI Taxonomy" id="3816"/>
    <lineage>
        <taxon>Eukaryota</taxon>
        <taxon>Viridiplantae</taxon>
        <taxon>Streptophyta</taxon>
        <taxon>Embryophyta</taxon>
        <taxon>Tracheophyta</taxon>
        <taxon>Spermatophyta</taxon>
        <taxon>Magnoliopsida</taxon>
        <taxon>eudicotyledons</taxon>
        <taxon>Gunneridae</taxon>
        <taxon>Pentapetalae</taxon>
        <taxon>rosids</taxon>
        <taxon>fabids</taxon>
        <taxon>Fabales</taxon>
        <taxon>Fabaceae</taxon>
        <taxon>Papilionoideae</taxon>
        <taxon>50 kb inversion clade</taxon>
        <taxon>NPAAA clade</taxon>
        <taxon>indigoferoid/millettioid clade</taxon>
        <taxon>Abreae</taxon>
        <taxon>Abrus</taxon>
    </lineage>
</organism>
<dbReference type="AlphaFoldDB" id="A0A8B8L4M0"/>
<dbReference type="Proteomes" id="UP000694853">
    <property type="component" value="Unplaced"/>
</dbReference>
<dbReference type="KEGG" id="aprc:113862240"/>
<dbReference type="GeneID" id="113862240"/>
<feature type="domain" description="DUF659" evidence="1">
    <location>
        <begin position="1"/>
        <end position="49"/>
    </location>
</feature>